<feature type="domain" description="Reverse transcriptase" evidence="10">
    <location>
        <begin position="133"/>
        <end position="372"/>
    </location>
</feature>
<dbReference type="InterPro" id="IPR043502">
    <property type="entry name" value="DNA/RNA_pol_sf"/>
</dbReference>
<proteinExistence type="inferred from homology"/>
<evidence type="ECO:0000256" key="3">
    <source>
        <dbReference type="ARBA" id="ARBA00022695"/>
    </source>
</evidence>
<dbReference type="PROSITE" id="PS50878">
    <property type="entry name" value="RT_POL"/>
    <property type="match status" value="1"/>
</dbReference>
<evidence type="ECO:0000256" key="9">
    <source>
        <dbReference type="ARBA" id="ARBA00048173"/>
    </source>
</evidence>
<evidence type="ECO:0000256" key="8">
    <source>
        <dbReference type="ARBA" id="ARBA00034120"/>
    </source>
</evidence>
<dbReference type="InterPro" id="IPR000477">
    <property type="entry name" value="RT_dom"/>
</dbReference>
<evidence type="ECO:0000259" key="10">
    <source>
        <dbReference type="PROSITE" id="PS50878"/>
    </source>
</evidence>
<gene>
    <name evidence="11" type="ORF">LPC04_07605</name>
</gene>
<dbReference type="InterPro" id="IPR051083">
    <property type="entry name" value="GrpII_Intron_Splice-Mob/Def"/>
</dbReference>
<evidence type="ECO:0000256" key="7">
    <source>
        <dbReference type="ARBA" id="ARBA00023118"/>
    </source>
</evidence>
<sequence>MSRRTTALAIARALLQTPVDRFGMLERLPQCVRSSPAWNEDLVDSLLRSGLASDWSVPRLAHTLERDPIFVAAFEEPSGRRPVVHGWFMTQARTLADPPAALRAIERPMWPGVGSLAEGLGVSTAGLWRLTRSASWQRAAPLSQQHYRYELLPKRSGGWRLLEVPEPYLRALQRRVLDQLLAQVPPHEAACAYVRGRSVADHARAHAGQAVLLKFDLQDFFATVRASRVHATFAELGYPDAVARELMALCTTATPEPVLARLRSEGGLGWTQAMRLRDAHLPQGAPTSAALANLCAFRLDVRIAGLARALGARYTRYADDIVLSGDASLLRQADRIEAHIGGFALDEGFALNHRKTRRVTRARRQQVCNIVVNERPNLPRDEFDRLKAQLHRCATLGPSTQNRDGLPHWEQHLRGRVAWAQQLNPAKAQRLRRLLDQVDWTR</sequence>
<keyword evidence="4" id="KW-0479">Metal-binding</keyword>
<dbReference type="Proteomes" id="UP001139353">
    <property type="component" value="Unassembled WGS sequence"/>
</dbReference>
<protein>
    <recommendedName>
        <fullName evidence="1">RNA-directed DNA polymerase</fullName>
        <ecNumber evidence="1">2.7.7.49</ecNumber>
    </recommendedName>
</protein>
<dbReference type="GO" id="GO:0051607">
    <property type="term" value="P:defense response to virus"/>
    <property type="evidence" value="ECO:0007669"/>
    <property type="project" value="UniProtKB-KW"/>
</dbReference>
<keyword evidence="12" id="KW-1185">Reference proteome</keyword>
<keyword evidence="2" id="KW-0808">Transferase</keyword>
<dbReference type="SUPFAM" id="SSF56672">
    <property type="entry name" value="DNA/RNA polymerases"/>
    <property type="match status" value="1"/>
</dbReference>
<dbReference type="Pfam" id="PF00078">
    <property type="entry name" value="RVT_1"/>
    <property type="match status" value="1"/>
</dbReference>
<comment type="similarity">
    <text evidence="8">Belongs to the bacterial reverse transcriptase family.</text>
</comment>
<evidence type="ECO:0000256" key="4">
    <source>
        <dbReference type="ARBA" id="ARBA00022723"/>
    </source>
</evidence>
<dbReference type="PANTHER" id="PTHR34047">
    <property type="entry name" value="NUCLEAR INTRON MATURASE 1, MITOCHONDRIAL-RELATED"/>
    <property type="match status" value="1"/>
</dbReference>
<dbReference type="CDD" id="cd03487">
    <property type="entry name" value="RT_Bac_retron_II"/>
    <property type="match status" value="1"/>
</dbReference>
<evidence type="ECO:0000313" key="11">
    <source>
        <dbReference type="EMBL" id="MCK9685570.1"/>
    </source>
</evidence>
<name>A0A9X1YIN8_9BURK</name>
<evidence type="ECO:0000256" key="6">
    <source>
        <dbReference type="ARBA" id="ARBA00022918"/>
    </source>
</evidence>
<organism evidence="11 12">
    <name type="scientific">Scleromatobacter humisilvae</name>
    <dbReference type="NCBI Taxonomy" id="2897159"/>
    <lineage>
        <taxon>Bacteria</taxon>
        <taxon>Pseudomonadati</taxon>
        <taxon>Pseudomonadota</taxon>
        <taxon>Betaproteobacteria</taxon>
        <taxon>Burkholderiales</taxon>
        <taxon>Sphaerotilaceae</taxon>
        <taxon>Scleromatobacter</taxon>
    </lineage>
</organism>
<dbReference type="GO" id="GO:0003723">
    <property type="term" value="F:RNA binding"/>
    <property type="evidence" value="ECO:0007669"/>
    <property type="project" value="InterPro"/>
</dbReference>
<evidence type="ECO:0000256" key="5">
    <source>
        <dbReference type="ARBA" id="ARBA00022842"/>
    </source>
</evidence>
<dbReference type="InterPro" id="IPR000123">
    <property type="entry name" value="Reverse_transcriptase_msDNA"/>
</dbReference>
<comment type="caution">
    <text evidence="11">The sequence shown here is derived from an EMBL/GenBank/DDBJ whole genome shotgun (WGS) entry which is preliminary data.</text>
</comment>
<dbReference type="RefSeq" id="WP_275681569.1">
    <property type="nucleotide sequence ID" value="NZ_JAJLJH010000001.1"/>
</dbReference>
<reference evidence="11" key="1">
    <citation type="submission" date="2021-11" db="EMBL/GenBank/DDBJ databases">
        <title>BS-T2-15 a new species belonging to the Comamonadaceae family isolated from the soil of a French oak forest.</title>
        <authorList>
            <person name="Mieszkin S."/>
            <person name="Alain K."/>
        </authorList>
    </citation>
    <scope>NUCLEOTIDE SEQUENCE</scope>
    <source>
        <strain evidence="11">BS-T2-15</strain>
    </source>
</reference>
<dbReference type="PRINTS" id="PR00866">
    <property type="entry name" value="RNADNAPOLMS"/>
</dbReference>
<dbReference type="EC" id="2.7.7.49" evidence="1"/>
<dbReference type="PANTHER" id="PTHR34047:SF7">
    <property type="entry name" value="RNA-DIRECTED DNA POLYMERASE"/>
    <property type="match status" value="1"/>
</dbReference>
<evidence type="ECO:0000313" key="12">
    <source>
        <dbReference type="Proteomes" id="UP001139353"/>
    </source>
</evidence>
<dbReference type="GO" id="GO:0003964">
    <property type="term" value="F:RNA-directed DNA polymerase activity"/>
    <property type="evidence" value="ECO:0007669"/>
    <property type="project" value="UniProtKB-KW"/>
</dbReference>
<dbReference type="GO" id="GO:0046872">
    <property type="term" value="F:metal ion binding"/>
    <property type="evidence" value="ECO:0007669"/>
    <property type="project" value="UniProtKB-KW"/>
</dbReference>
<dbReference type="AlphaFoldDB" id="A0A9X1YIN8"/>
<dbReference type="EMBL" id="JAJLJH010000001">
    <property type="protein sequence ID" value="MCK9685570.1"/>
    <property type="molecule type" value="Genomic_DNA"/>
</dbReference>
<comment type="catalytic activity">
    <reaction evidence="9">
        <text>DNA(n) + a 2'-deoxyribonucleoside 5'-triphosphate = DNA(n+1) + diphosphate</text>
        <dbReference type="Rhea" id="RHEA:22508"/>
        <dbReference type="Rhea" id="RHEA-COMP:17339"/>
        <dbReference type="Rhea" id="RHEA-COMP:17340"/>
        <dbReference type="ChEBI" id="CHEBI:33019"/>
        <dbReference type="ChEBI" id="CHEBI:61560"/>
        <dbReference type="ChEBI" id="CHEBI:173112"/>
        <dbReference type="EC" id="2.7.7.49"/>
    </reaction>
</comment>
<keyword evidence="6 11" id="KW-0695">RNA-directed DNA polymerase</keyword>
<evidence type="ECO:0000256" key="2">
    <source>
        <dbReference type="ARBA" id="ARBA00022679"/>
    </source>
</evidence>
<keyword evidence="3" id="KW-0548">Nucleotidyltransferase</keyword>
<keyword evidence="5" id="KW-0460">Magnesium</keyword>
<keyword evidence="7" id="KW-0051">Antiviral defense</keyword>
<evidence type="ECO:0000256" key="1">
    <source>
        <dbReference type="ARBA" id="ARBA00012493"/>
    </source>
</evidence>
<accession>A0A9X1YIN8</accession>